<reference evidence="1" key="2">
    <citation type="submission" date="2020-09" db="EMBL/GenBank/DDBJ databases">
        <authorList>
            <person name="Sun Q."/>
            <person name="Ohkuma M."/>
        </authorList>
    </citation>
    <scope>NUCLEOTIDE SEQUENCE</scope>
    <source>
        <strain evidence="1">JCM 31311</strain>
    </source>
</reference>
<proteinExistence type="predicted"/>
<evidence type="ECO:0000313" key="2">
    <source>
        <dbReference type="Proteomes" id="UP000603865"/>
    </source>
</evidence>
<dbReference type="AlphaFoldDB" id="A0A918CBN5"/>
<organism evidence="1 2">
    <name type="scientific">Deinococcus ruber</name>
    <dbReference type="NCBI Taxonomy" id="1848197"/>
    <lineage>
        <taxon>Bacteria</taxon>
        <taxon>Thermotogati</taxon>
        <taxon>Deinococcota</taxon>
        <taxon>Deinococci</taxon>
        <taxon>Deinococcales</taxon>
        <taxon>Deinococcaceae</taxon>
        <taxon>Deinococcus</taxon>
    </lineage>
</organism>
<name>A0A918CBN5_9DEIO</name>
<accession>A0A918CBN5</accession>
<dbReference type="EMBL" id="BMQL01000015">
    <property type="protein sequence ID" value="GGR13103.1"/>
    <property type="molecule type" value="Genomic_DNA"/>
</dbReference>
<keyword evidence="2" id="KW-1185">Reference proteome</keyword>
<evidence type="ECO:0000313" key="1">
    <source>
        <dbReference type="EMBL" id="GGR13103.1"/>
    </source>
</evidence>
<dbReference type="RefSeq" id="WP_189091095.1">
    <property type="nucleotide sequence ID" value="NZ_BMQL01000015.1"/>
</dbReference>
<reference evidence="1" key="1">
    <citation type="journal article" date="2014" name="Int. J. Syst. Evol. Microbiol.">
        <title>Complete genome sequence of Corynebacterium casei LMG S-19264T (=DSM 44701T), isolated from a smear-ripened cheese.</title>
        <authorList>
            <consortium name="US DOE Joint Genome Institute (JGI-PGF)"/>
            <person name="Walter F."/>
            <person name="Albersmeier A."/>
            <person name="Kalinowski J."/>
            <person name="Ruckert C."/>
        </authorList>
    </citation>
    <scope>NUCLEOTIDE SEQUENCE</scope>
    <source>
        <strain evidence="1">JCM 31311</strain>
    </source>
</reference>
<sequence>MPLTYVNGARPSWSSAGEGWPASPGLITRMSIVPSVRLIHTTAHHCRLGNDVFEFRRLRFGYQVRLVEDAMAGPWAYGLTVTQGAWCAQASLDVWYQQAWELLEAAEQAAREWQLDSSVSHVPQPSELML</sequence>
<gene>
    <name evidence="1" type="ORF">GCM10008957_27570</name>
</gene>
<comment type="caution">
    <text evidence="1">The sequence shown here is derived from an EMBL/GenBank/DDBJ whole genome shotgun (WGS) entry which is preliminary data.</text>
</comment>
<protein>
    <submittedName>
        <fullName evidence="1">Uncharacterized protein</fullName>
    </submittedName>
</protein>
<dbReference type="Proteomes" id="UP000603865">
    <property type="component" value="Unassembled WGS sequence"/>
</dbReference>